<dbReference type="InterPro" id="IPR013103">
    <property type="entry name" value="RVT_2"/>
</dbReference>
<evidence type="ECO:0000313" key="5">
    <source>
        <dbReference type="EMBL" id="KAK9149021.1"/>
    </source>
</evidence>
<feature type="chain" id="PRO_5043049565" description="Reverse transcriptase Ty1/copia-type domain-containing protein" evidence="2">
    <location>
        <begin position="21"/>
        <end position="324"/>
    </location>
</feature>
<evidence type="ECO:0008006" key="7">
    <source>
        <dbReference type="Google" id="ProtNLM"/>
    </source>
</evidence>
<keyword evidence="6" id="KW-1185">Reference proteome</keyword>
<evidence type="ECO:0000256" key="2">
    <source>
        <dbReference type="SAM" id="SignalP"/>
    </source>
</evidence>
<dbReference type="Pfam" id="PF25597">
    <property type="entry name" value="SH3_retrovirus"/>
    <property type="match status" value="1"/>
</dbReference>
<dbReference type="Proteomes" id="UP001419268">
    <property type="component" value="Unassembled WGS sequence"/>
</dbReference>
<dbReference type="Pfam" id="PF07727">
    <property type="entry name" value="RVT_2"/>
    <property type="match status" value="1"/>
</dbReference>
<dbReference type="AlphaFoldDB" id="A0AAP0PQD1"/>
<comment type="caution">
    <text evidence="5">The sequence shown here is derived from an EMBL/GenBank/DDBJ whole genome shotgun (WGS) entry which is preliminary data.</text>
</comment>
<evidence type="ECO:0000313" key="6">
    <source>
        <dbReference type="Proteomes" id="UP001419268"/>
    </source>
</evidence>
<feature type="region of interest" description="Disordered" evidence="1">
    <location>
        <begin position="132"/>
        <end position="178"/>
    </location>
</feature>
<proteinExistence type="predicted"/>
<evidence type="ECO:0000256" key="1">
    <source>
        <dbReference type="SAM" id="MobiDB-lite"/>
    </source>
</evidence>
<name>A0AAP0PQD1_9MAGN</name>
<sequence length="324" mass="36308">MLVLQLHFLSIVFLQNFCMGCLLMKNCLKSLQITVFAKYLDVLVFHTYDHTIIINTSSDLNSVFFWGCNSQHKCYKCLSPSGRIYITRNVVFHKNEFPYNSLFSAGASPTTTSSPELVTKFPLLVPNQTVSSQSMSASGSSKSHDQELRSSDVSNATTTTPSTDQTLRSDVGIPQNTHPMITRAKDGISLKKVFLTHDSHHEDDIPHSMADVLQHPHWKAAMDQEYQALMKIGTWSLVPSSPNQNIVGNKWIFSVKKNSDGSINRYKARLVAKGFKQVPGIDFDETYSPVVKASTIRVILSLAVHFGWSLRQIDINNAFLWSFG</sequence>
<protein>
    <recommendedName>
        <fullName evidence="7">Reverse transcriptase Ty1/copia-type domain-containing protein</fullName>
    </recommendedName>
</protein>
<dbReference type="EMBL" id="JBBNAG010000003">
    <property type="protein sequence ID" value="KAK9149021.1"/>
    <property type="molecule type" value="Genomic_DNA"/>
</dbReference>
<evidence type="ECO:0000259" key="3">
    <source>
        <dbReference type="Pfam" id="PF07727"/>
    </source>
</evidence>
<feature type="domain" description="Reverse transcriptase Ty1/copia-type" evidence="3">
    <location>
        <begin position="234"/>
        <end position="320"/>
    </location>
</feature>
<evidence type="ECO:0000259" key="4">
    <source>
        <dbReference type="Pfam" id="PF25597"/>
    </source>
</evidence>
<keyword evidence="2" id="KW-0732">Signal</keyword>
<feature type="compositionally biased region" description="Polar residues" evidence="1">
    <location>
        <begin position="151"/>
        <end position="178"/>
    </location>
</feature>
<dbReference type="InterPro" id="IPR057670">
    <property type="entry name" value="SH3_retrovirus"/>
</dbReference>
<feature type="compositionally biased region" description="Low complexity" evidence="1">
    <location>
        <begin position="132"/>
        <end position="141"/>
    </location>
</feature>
<gene>
    <name evidence="5" type="ORF">Scep_007778</name>
</gene>
<feature type="domain" description="Retroviral polymerase SH3-like" evidence="4">
    <location>
        <begin position="64"/>
        <end position="101"/>
    </location>
</feature>
<accession>A0AAP0PQD1</accession>
<feature type="signal peptide" evidence="2">
    <location>
        <begin position="1"/>
        <end position="20"/>
    </location>
</feature>
<organism evidence="5 6">
    <name type="scientific">Stephania cephalantha</name>
    <dbReference type="NCBI Taxonomy" id="152367"/>
    <lineage>
        <taxon>Eukaryota</taxon>
        <taxon>Viridiplantae</taxon>
        <taxon>Streptophyta</taxon>
        <taxon>Embryophyta</taxon>
        <taxon>Tracheophyta</taxon>
        <taxon>Spermatophyta</taxon>
        <taxon>Magnoliopsida</taxon>
        <taxon>Ranunculales</taxon>
        <taxon>Menispermaceae</taxon>
        <taxon>Menispermoideae</taxon>
        <taxon>Cissampelideae</taxon>
        <taxon>Stephania</taxon>
    </lineage>
</organism>
<reference evidence="5 6" key="1">
    <citation type="submission" date="2024-01" db="EMBL/GenBank/DDBJ databases">
        <title>Genome assemblies of Stephania.</title>
        <authorList>
            <person name="Yang L."/>
        </authorList>
    </citation>
    <scope>NUCLEOTIDE SEQUENCE [LARGE SCALE GENOMIC DNA]</scope>
    <source>
        <strain evidence="5">JXDWG</strain>
        <tissue evidence="5">Leaf</tissue>
    </source>
</reference>